<gene>
    <name evidence="1" type="ORF">H6G83_05765</name>
</gene>
<proteinExistence type="predicted"/>
<name>A0ABR8CYY2_9NOST</name>
<dbReference type="Proteomes" id="UP000661112">
    <property type="component" value="Unassembled WGS sequence"/>
</dbReference>
<evidence type="ECO:0000313" key="1">
    <source>
        <dbReference type="EMBL" id="MBD2500130.1"/>
    </source>
</evidence>
<keyword evidence="2" id="KW-1185">Reference proteome</keyword>
<dbReference type="RefSeq" id="WP_190468328.1">
    <property type="nucleotide sequence ID" value="NZ_JACJSG010000006.1"/>
</dbReference>
<evidence type="ECO:0000313" key="2">
    <source>
        <dbReference type="Proteomes" id="UP000661112"/>
    </source>
</evidence>
<accession>A0ABR8CYY2</accession>
<sequence>MTFHIPIQQRPHFSLATPLLAWQGSTCALAKNLTLNHRRLSVVNFIPIDHVETLHATSLQYLSEIKSEITPKQL</sequence>
<organism evidence="1 2">
    <name type="scientific">Anabaena azotica FACHB-119</name>
    <dbReference type="NCBI Taxonomy" id="947527"/>
    <lineage>
        <taxon>Bacteria</taxon>
        <taxon>Bacillati</taxon>
        <taxon>Cyanobacteriota</taxon>
        <taxon>Cyanophyceae</taxon>
        <taxon>Nostocales</taxon>
        <taxon>Nostocaceae</taxon>
        <taxon>Anabaena</taxon>
        <taxon>Anabaena azotica</taxon>
    </lineage>
</organism>
<dbReference type="EMBL" id="JACJSG010000006">
    <property type="protein sequence ID" value="MBD2500130.1"/>
    <property type="molecule type" value="Genomic_DNA"/>
</dbReference>
<reference evidence="1 2" key="1">
    <citation type="journal article" date="2020" name="ISME J.">
        <title>Comparative genomics reveals insights into cyanobacterial evolution and habitat adaptation.</title>
        <authorList>
            <person name="Chen M.Y."/>
            <person name="Teng W.K."/>
            <person name="Zhao L."/>
            <person name="Hu C.X."/>
            <person name="Zhou Y.K."/>
            <person name="Han B.P."/>
            <person name="Song L.R."/>
            <person name="Shu W.S."/>
        </authorList>
    </citation>
    <scope>NUCLEOTIDE SEQUENCE [LARGE SCALE GENOMIC DNA]</scope>
    <source>
        <strain evidence="1 2">FACHB-119</strain>
    </source>
</reference>
<protein>
    <submittedName>
        <fullName evidence="1">Uncharacterized protein</fullName>
    </submittedName>
</protein>
<comment type="caution">
    <text evidence="1">The sequence shown here is derived from an EMBL/GenBank/DDBJ whole genome shotgun (WGS) entry which is preliminary data.</text>
</comment>